<dbReference type="AlphaFoldDB" id="A0A4Y4C6R2"/>
<dbReference type="EMBL" id="BJNT01000017">
    <property type="protein sequence ID" value="GEC86843.1"/>
    <property type="molecule type" value="Genomic_DNA"/>
</dbReference>
<reference evidence="1 2" key="1">
    <citation type="submission" date="2019-06" db="EMBL/GenBank/DDBJ databases">
        <title>Whole genome shotgun sequence of Corynebacterium variabile NBRC 15286.</title>
        <authorList>
            <person name="Hosoyama A."/>
            <person name="Uohara A."/>
            <person name="Ohji S."/>
            <person name="Ichikawa N."/>
        </authorList>
    </citation>
    <scope>NUCLEOTIDE SEQUENCE [LARGE SCALE GENOMIC DNA]</scope>
    <source>
        <strain evidence="1 2">NBRC 15286</strain>
    </source>
</reference>
<organism evidence="1 2">
    <name type="scientific">Corynebacterium variabile</name>
    <dbReference type="NCBI Taxonomy" id="1727"/>
    <lineage>
        <taxon>Bacteria</taxon>
        <taxon>Bacillati</taxon>
        <taxon>Actinomycetota</taxon>
        <taxon>Actinomycetes</taxon>
        <taxon>Mycobacteriales</taxon>
        <taxon>Corynebacteriaceae</taxon>
        <taxon>Corynebacterium</taxon>
    </lineage>
</organism>
<evidence type="ECO:0000313" key="2">
    <source>
        <dbReference type="Proteomes" id="UP000319986"/>
    </source>
</evidence>
<sequence length="377" mass="41359">MSVAAVSWSVMTEVRPTANALKVLRKGDRLPESARVAYDAAIAAKDGADENSDLEPILRAWSDAVSTAVAENSLLKDAVTGFTGGGQPSRHKSSSQVTGRTVFEVRDREGAAWRGALVIPEGDDCAWLVHADRHDRFHQSAARVLADMKSAGTLGPGRWDLRVRKRYLEDLREEVQQKDVLSSVVDSLRKAVTPGMGQVRMVLPVAVGGPGGRVEMRVDDVDATTWEEESAHEEPESVMVTLVLPGEPQNQRTWLLQRVVPFLQPDEEMCESLYEDGQLKVQVIMSRARLIHLMALCEEDLEVSAVQQPSEPSVLHYTAKRSLTAAYVQGAAVQAVCGDWWVPVGDTSTHGHLPICPERSREAPFAEAFSAYLRARS</sequence>
<evidence type="ECO:0000313" key="1">
    <source>
        <dbReference type="EMBL" id="GEC86843.1"/>
    </source>
</evidence>
<proteinExistence type="predicted"/>
<dbReference type="Proteomes" id="UP000319986">
    <property type="component" value="Unassembled WGS sequence"/>
</dbReference>
<dbReference type="Pfam" id="PF11238">
    <property type="entry name" value="DUF3039"/>
    <property type="match status" value="1"/>
</dbReference>
<gene>
    <name evidence="1" type="ORF">CVA01_21570</name>
</gene>
<dbReference type="InterPro" id="IPR021400">
    <property type="entry name" value="DUF3039"/>
</dbReference>
<protein>
    <submittedName>
        <fullName evidence="1">Uncharacterized protein</fullName>
    </submittedName>
</protein>
<accession>A0A4Y4C6R2</accession>
<comment type="caution">
    <text evidence="1">The sequence shown here is derived from an EMBL/GenBank/DDBJ whole genome shotgun (WGS) entry which is preliminary data.</text>
</comment>
<name>A0A4Y4C6R2_9CORY</name>